<gene>
    <name evidence="2" type="ORF">MAR_010323</name>
</gene>
<feature type="domain" description="EGF-like" evidence="1">
    <location>
        <begin position="781"/>
        <end position="821"/>
    </location>
</feature>
<feature type="domain" description="EGF-like" evidence="1">
    <location>
        <begin position="954"/>
        <end position="996"/>
    </location>
</feature>
<proteinExistence type="predicted"/>
<feature type="domain" description="EGF-like" evidence="1">
    <location>
        <begin position="1750"/>
        <end position="1792"/>
    </location>
</feature>
<evidence type="ECO:0000313" key="3">
    <source>
        <dbReference type="Proteomes" id="UP001164746"/>
    </source>
</evidence>
<dbReference type="Proteomes" id="UP001164746">
    <property type="component" value="Chromosome 4"/>
</dbReference>
<feature type="domain" description="EGF-like" evidence="1">
    <location>
        <begin position="1309"/>
        <end position="1348"/>
    </location>
</feature>
<dbReference type="SMART" id="SM00181">
    <property type="entry name" value="EGF"/>
    <property type="match status" value="34"/>
</dbReference>
<feature type="domain" description="EGF-like" evidence="1">
    <location>
        <begin position="1086"/>
        <end position="1128"/>
    </location>
</feature>
<feature type="domain" description="EGF-like" evidence="1">
    <location>
        <begin position="2021"/>
        <end position="2063"/>
    </location>
</feature>
<evidence type="ECO:0000259" key="1">
    <source>
        <dbReference type="SMART" id="SM00181"/>
    </source>
</evidence>
<feature type="domain" description="EGF-like" evidence="1">
    <location>
        <begin position="1218"/>
        <end position="1260"/>
    </location>
</feature>
<accession>A0ABY7E1R2</accession>
<feature type="non-terminal residue" evidence="2">
    <location>
        <position position="1"/>
    </location>
</feature>
<feature type="domain" description="EGF-like" evidence="1">
    <location>
        <begin position="1532"/>
        <end position="1574"/>
    </location>
</feature>
<feature type="domain" description="EGF-like" evidence="1">
    <location>
        <begin position="172"/>
        <end position="214"/>
    </location>
</feature>
<feature type="domain" description="EGF-like" evidence="1">
    <location>
        <begin position="1400"/>
        <end position="1442"/>
    </location>
</feature>
<feature type="domain" description="EGF-like" evidence="1">
    <location>
        <begin position="131"/>
        <end position="171"/>
    </location>
</feature>
<name>A0ABY7E1R2_MYAAR</name>
<feature type="domain" description="EGF-like" evidence="1">
    <location>
        <begin position="568"/>
        <end position="624"/>
    </location>
</feature>
<feature type="domain" description="EGF-like" evidence="1">
    <location>
        <begin position="1359"/>
        <end position="1399"/>
    </location>
</feature>
<feature type="domain" description="EGF-like" evidence="1">
    <location>
        <begin position="1931"/>
        <end position="1973"/>
    </location>
</feature>
<feature type="domain" description="EGF-like" evidence="1">
    <location>
        <begin position="1267"/>
        <end position="1308"/>
    </location>
</feature>
<feature type="domain" description="EGF-like" evidence="1">
    <location>
        <begin position="1664"/>
        <end position="1705"/>
    </location>
</feature>
<dbReference type="InterPro" id="IPR000742">
    <property type="entry name" value="EGF"/>
</dbReference>
<feature type="domain" description="EGF-like" evidence="1">
    <location>
        <begin position="1623"/>
        <end position="1663"/>
    </location>
</feature>
<organism evidence="2 3">
    <name type="scientific">Mya arenaria</name>
    <name type="common">Soft-shell clam</name>
    <dbReference type="NCBI Taxonomy" id="6604"/>
    <lineage>
        <taxon>Eukaryota</taxon>
        <taxon>Metazoa</taxon>
        <taxon>Spiralia</taxon>
        <taxon>Lophotrochozoa</taxon>
        <taxon>Mollusca</taxon>
        <taxon>Bivalvia</taxon>
        <taxon>Autobranchia</taxon>
        <taxon>Heteroconchia</taxon>
        <taxon>Euheterodonta</taxon>
        <taxon>Imparidentia</taxon>
        <taxon>Neoheterodontei</taxon>
        <taxon>Myida</taxon>
        <taxon>Myoidea</taxon>
        <taxon>Myidae</taxon>
        <taxon>Mya</taxon>
    </lineage>
</organism>
<feature type="domain" description="EGF-like" evidence="1">
    <location>
        <begin position="654"/>
        <end position="694"/>
    </location>
</feature>
<feature type="domain" description="EGF-like" evidence="1">
    <location>
        <begin position="1177"/>
        <end position="1217"/>
    </location>
</feature>
<feature type="domain" description="EGF-like" evidence="1">
    <location>
        <begin position="395"/>
        <end position="435"/>
    </location>
</feature>
<feature type="domain" description="EGF-like" evidence="1">
    <location>
        <begin position="1889"/>
        <end position="1930"/>
    </location>
</feature>
<feature type="domain" description="EGF-like" evidence="1">
    <location>
        <begin position="527"/>
        <end position="567"/>
    </location>
</feature>
<feature type="domain" description="EGF-like" evidence="1">
    <location>
        <begin position="822"/>
        <end position="864"/>
    </location>
</feature>
<feature type="domain" description="EGF-like" evidence="1">
    <location>
        <begin position="1045"/>
        <end position="1085"/>
    </location>
</feature>
<sequence>MGNAIRQRPLRAYSGAGVKMDSNTFMKKVDVVNGDDVCETCTNGSINTCSGDRVECLLDKENSIFRCSCPPEFAILVAGNCYGTNYSDPCPPDSSNADICTYANAQCINGTCGCVEGLDYDGTDGTNYSDPCPLDPSVNTCSYDNAKCINGTCGCEEGLQFEGDDGDDVCETCTNGSINTCSGDRVECLLDKENSIFRCSCPPEFAVLVAGNCYGTNYSDPCPPDSSNADICTYANAQCINGTCGCVEGLDYDGTDGTNYSDPCPLDPSVNTCSYDNAKCINGTCGCEEGLQFEGDDGDDVCETCTNGSINTCSGDRVECLLDKENSIFRCSCPPEFAVLVAGNCYGTNYSDPCPPDSSNADICTYANAQCINGTCGCVEGLDSDDTDGTNYSDPCPLDPSVNTCSYDNAKCINGTCGCEEGLQFEGDDGDDVCETCTNGSINTCSGDRVECLLDKENSIFRCSCPPEFAVLVAGNCYGTNYSDPCPPDSSNADICTYANAQCINGTCGCVEGLDYDGTDGTNYSDPCPLDPSVNTCSYDNAKCINGTCGCEEGLQFEGDDGDDVCETCTNGSINTCSGDRVECLLDKENSIFRCSCPPEFAVLMERTIVNHAPPDFSNADICTYANAQCINGTCGCVEGLDYDGTDGTNYSDPCPLDPSVNTCSYDNAKCINGTCGCEEGLQFEGDDGDDVCETCTNGSINTCSGDRVECLLDKENSIFRCSCPPEFAVLMERNYSEPCPPDFSNADICTYANAQCINGTCGCVEGLDYDGTDGTNYSDPCPLDPSVNTCSYDNAKCINGTCGCEEGLQFEGDDGDDVCETCTNGSINTCSGDRVECLLDKENSIFRCSCPPEFAVLVAGNCYGTNYSDPCPPDSSNADICTYANAQCINGTCGCVEGLDYDGTDGTNYSDPCPLDPSVNTCSYDNAKCINGTCGCEEGLQFEGDDGDDVCETCTNGSINTCSGDRVECLLDKENSIFRCSCPPEFAVLVAGNCYGTNYSDPCPPDSSNADICTYANAQCINGTCGCVEGLDYDGTDGTNYSDPCPLDPSVNTCSYDNAKCINGTCGCEEGLQFEGDDGDDVCETCTNGSINTCSGDRVECLLDKENSIFRCSCPPEFAVLVAGNCYGTNYSDPCPPDSSNADICTYANAQCINGTCGCVEGLDYDGTDGTNYSDPCPLDPSVNTCSYDNAKCINGTCGCEEGLQFEGDDGDDVCETCTNGSINTCSGDRVECLLDKENSIFRCSCPPEFAVLVAGNCYGTNYSDPCPPDSSNADICTYANAQCINGTCGCVEGLDYDGTDGNDLCDPCNNDTLNSCIGDRSECLLDSIDNKFRCSCPEDLRLLFTETAVNGTNYSDPCPLDPSVNTCSYDNAKCINGTCGCEEGLQFEGDDGDDVCETCTNGSINTCSGDRVECLLDKENSIFRCSCPPEFAVLVAGNCYGTNYSDPCPPDSSNADICTYANAQCINGTCGCVEGLDYDGTDGTNYSDPCPLDPSVNTCSYDNAKCINGTCGCEEGLQFEGDDGDDVCETCTNGSINTCSGDRVECLLDKENSIFRCSCPPEFAVLVAGNCYGTNYSDPCPPDSSNADICTYANAQCINGTCGCVEGLDYDGTDGTNYSDPCPLDPSVNTCSYDNAKCINGTCGCEEGLQFEGDDGDDVCETCTNGSINTCSGDRVECLLDKENSIFRCSCPPEFAVLMERTIVIHAHPILRTPISARMLTRSASTGLAVVWKVWDYDGTDGNDLCDPCNNDTLNSCIGERSECLLDSIDNKFRCSCPEDLPAIVYGNCYGTNYSDPCPLDPSVNTCSYDNAKCINGTCGCEEGLQFEGDDGDDVCETCTNGSINTCSGDRVECLLDKENSIFRCSCPPEFAILVAGNCYGTNYSDPCPPDSSNADICTYANAQCINGTCGCVEGLDYDGTDGNDLCDPCNNDTLNSCIGERSECLLDSIDNKFRCSCPEDLPAIVYGNCYGTNYSDPCPLDPSVNTCSYDNAKCINGTCGCEEGLQFEGDDGDDVCETCTNGSINTCSGDRVECLLDKENSIFRCSCPPEFAILVAGNCYGTNYSDPCPPDSSNADICTYANAQCINGTCGCVEGLDYDGTDGTNYSDPCPPDSSNADICTYANAQCINGTCGCVEGLDYDGTDGTNYSDPCPPDSSNADICTYANAQCINGTCGCVEGLDYDGTDGTNYSDPCPPDSSNADICTYANAQCINGTCGCVEGLDYDGTDGTNYSDPCPPDSSNADICTYANAQCINGTCGCVEGLDYDGTDGTNYSDPCPPDSSNADICTYANAQCINGTCGCVEGLDYDGTDGTNYSDPCPPDSSNADICTYANAQCINGTCGCVEGLDYDGT</sequence>
<evidence type="ECO:0000313" key="2">
    <source>
        <dbReference type="EMBL" id="WAR03765.1"/>
    </source>
</evidence>
<feature type="domain" description="EGF-like" evidence="1">
    <location>
        <begin position="1799"/>
        <end position="1839"/>
    </location>
</feature>
<protein>
    <recommendedName>
        <fullName evidence="1">EGF-like domain-containing protein</fullName>
    </recommendedName>
</protein>
<feature type="domain" description="EGF-like" evidence="1">
    <location>
        <begin position="1491"/>
        <end position="1531"/>
    </location>
</feature>
<feature type="domain" description="EGF-like" evidence="1">
    <location>
        <begin position="304"/>
        <end position="346"/>
    </location>
</feature>
<feature type="domain" description="EGF-like" evidence="1">
    <location>
        <begin position="1980"/>
        <end position="2020"/>
    </location>
</feature>
<feature type="domain" description="EGF-like" evidence="1">
    <location>
        <begin position="353"/>
        <end position="388"/>
    </location>
</feature>
<reference evidence="2" key="1">
    <citation type="submission" date="2022-11" db="EMBL/GenBank/DDBJ databases">
        <title>Centuries of genome instability and evolution in soft-shell clam transmissible cancer (bioRxiv).</title>
        <authorList>
            <person name="Hart S.F.M."/>
            <person name="Yonemitsu M.A."/>
            <person name="Giersch R.M."/>
            <person name="Beal B.F."/>
            <person name="Arriagada G."/>
            <person name="Davis B.W."/>
            <person name="Ostrander E.A."/>
            <person name="Goff S.P."/>
            <person name="Metzger M.J."/>
        </authorList>
    </citation>
    <scope>NUCLEOTIDE SEQUENCE</scope>
    <source>
        <strain evidence="2">MELC-2E11</strain>
        <tissue evidence="2">Siphon/mantle</tissue>
    </source>
</reference>
<feature type="domain" description="EGF-like" evidence="1">
    <location>
        <begin position="1840"/>
        <end position="1882"/>
    </location>
</feature>
<feature type="domain" description="EGF-like" evidence="1">
    <location>
        <begin position="263"/>
        <end position="303"/>
    </location>
</feature>
<keyword evidence="3" id="KW-1185">Reference proteome</keyword>
<feature type="domain" description="EGF-like" evidence="1">
    <location>
        <begin position="436"/>
        <end position="478"/>
    </location>
</feature>
<feature type="domain" description="EGF-like" evidence="1">
    <location>
        <begin position="40"/>
        <end position="82"/>
    </location>
</feature>
<dbReference type="EMBL" id="CP111015">
    <property type="protein sequence ID" value="WAR03765.1"/>
    <property type="molecule type" value="Genomic_DNA"/>
</dbReference>
<feature type="domain" description="EGF-like" evidence="1">
    <location>
        <begin position="913"/>
        <end position="953"/>
    </location>
</feature>